<evidence type="ECO:0000313" key="4">
    <source>
        <dbReference type="EMBL" id="KAA0172820.1"/>
    </source>
</evidence>
<feature type="compositionally biased region" description="Low complexity" evidence="1">
    <location>
        <begin position="157"/>
        <end position="176"/>
    </location>
</feature>
<feature type="region of interest" description="Disordered" evidence="1">
    <location>
        <begin position="149"/>
        <end position="176"/>
    </location>
</feature>
<protein>
    <submittedName>
        <fullName evidence="2">Uncharacterized protein</fullName>
    </submittedName>
</protein>
<dbReference type="Proteomes" id="UP000324907">
    <property type="component" value="Unassembled WGS sequence"/>
</dbReference>
<evidence type="ECO:0000313" key="7">
    <source>
        <dbReference type="Proteomes" id="UP000325113"/>
    </source>
</evidence>
<dbReference type="OrthoDB" id="10260371at2759"/>
<name>A0A5A8C636_CAFRO</name>
<evidence type="ECO:0000313" key="3">
    <source>
        <dbReference type="EMBL" id="KAA0171299.1"/>
    </source>
</evidence>
<proteinExistence type="predicted"/>
<dbReference type="Proteomes" id="UP000322899">
    <property type="component" value="Unassembled WGS sequence"/>
</dbReference>
<organism evidence="2 7">
    <name type="scientific">Cafeteria roenbergensis</name>
    <name type="common">Marine flagellate</name>
    <dbReference type="NCBI Taxonomy" id="33653"/>
    <lineage>
        <taxon>Eukaryota</taxon>
        <taxon>Sar</taxon>
        <taxon>Stramenopiles</taxon>
        <taxon>Bigyra</taxon>
        <taxon>Opalozoa</taxon>
        <taxon>Bicosoecida</taxon>
        <taxon>Cafeteriaceae</taxon>
        <taxon>Cafeteria</taxon>
    </lineage>
</organism>
<dbReference type="EMBL" id="VLTM01000147">
    <property type="protein sequence ID" value="KAA0148512.1"/>
    <property type="molecule type" value="Genomic_DNA"/>
</dbReference>
<evidence type="ECO:0000313" key="2">
    <source>
        <dbReference type="EMBL" id="KAA0148512.1"/>
    </source>
</evidence>
<feature type="region of interest" description="Disordered" evidence="1">
    <location>
        <begin position="1"/>
        <end position="22"/>
    </location>
</feature>
<evidence type="ECO:0000313" key="5">
    <source>
        <dbReference type="Proteomes" id="UP000322899"/>
    </source>
</evidence>
<dbReference type="EMBL" id="VLTO01000042">
    <property type="protein sequence ID" value="KAA0172820.1"/>
    <property type="molecule type" value="Genomic_DNA"/>
</dbReference>
<sequence length="290" mass="30173">MAGRTYGRSTLQGNWAEDRAQAEKPKPAVIAASDAFLPVAKDSFRRPTTYKDHFHGRRAGASRRFGMVTPDTITEARMAYGDGEAVGSRFGSIIKVHGGETEGRWFETTGADYGKEAEPDFAAAAHARREAVPGRPRLQASAAAVLSSSTLGRRGAHSALAPPAGGPAARAEARGTATGGSIGEKYVDMADGPASRATAVQRSWYPSVDPAIAAQNARRTGRLGGPERDASYMSVPLGGAGAGAGVVKAKDAGPGCETAAWRAPRRVATITLSAAEQSRKPGVRIFADDP</sequence>
<dbReference type="AlphaFoldDB" id="A0A5A8C636"/>
<gene>
    <name evidence="4" type="ORF">FNF27_05681</name>
    <name evidence="3" type="ORF">FNF28_00790</name>
    <name evidence="2" type="ORF">FNF31_07401</name>
</gene>
<evidence type="ECO:0000313" key="6">
    <source>
        <dbReference type="Proteomes" id="UP000324907"/>
    </source>
</evidence>
<dbReference type="Proteomes" id="UP000325113">
    <property type="component" value="Unassembled WGS sequence"/>
</dbReference>
<dbReference type="EMBL" id="VLTL01000007">
    <property type="protein sequence ID" value="KAA0171299.1"/>
    <property type="molecule type" value="Genomic_DNA"/>
</dbReference>
<accession>A0A5A8C636</accession>
<comment type="caution">
    <text evidence="2">The sequence shown here is derived from an EMBL/GenBank/DDBJ whole genome shotgun (WGS) entry which is preliminary data.</text>
</comment>
<reference evidence="5 6" key="1">
    <citation type="submission" date="2019-07" db="EMBL/GenBank/DDBJ databases">
        <title>Genomes of Cafeteria roenbergensis.</title>
        <authorList>
            <person name="Fischer M.G."/>
            <person name="Hackl T."/>
            <person name="Roman M."/>
        </authorList>
    </citation>
    <scope>NUCLEOTIDE SEQUENCE [LARGE SCALE GENOMIC DNA]</scope>
    <source>
        <strain evidence="2 7">Cflag</strain>
        <strain evidence="4 5">E4-10P</strain>
        <strain evidence="3 6">RCC970-E3</strain>
    </source>
</reference>
<evidence type="ECO:0000256" key="1">
    <source>
        <dbReference type="SAM" id="MobiDB-lite"/>
    </source>
</evidence>